<evidence type="ECO:0000256" key="1">
    <source>
        <dbReference type="SAM" id="Phobius"/>
    </source>
</evidence>
<accession>A0A162Q810</accession>
<gene>
    <name evidence="2" type="ORF">APZ42_014358</name>
</gene>
<comment type="caution">
    <text evidence="2">The sequence shown here is derived from an EMBL/GenBank/DDBJ whole genome shotgun (WGS) entry which is preliminary data.</text>
</comment>
<name>A0A162Q810_9CRUS</name>
<dbReference type="Proteomes" id="UP000076858">
    <property type="component" value="Unassembled WGS sequence"/>
</dbReference>
<keyword evidence="1" id="KW-0472">Membrane</keyword>
<protein>
    <submittedName>
        <fullName evidence="2">Uncharacterized protein</fullName>
    </submittedName>
</protein>
<dbReference type="AlphaFoldDB" id="A0A162Q810"/>
<reference evidence="2 3" key="1">
    <citation type="submission" date="2016-03" db="EMBL/GenBank/DDBJ databases">
        <title>EvidentialGene: Evidence-directed Construction of Genes on Genomes.</title>
        <authorList>
            <person name="Gilbert D.G."/>
            <person name="Choi J.-H."/>
            <person name="Mockaitis K."/>
            <person name="Colbourne J."/>
            <person name="Pfrender M."/>
        </authorList>
    </citation>
    <scope>NUCLEOTIDE SEQUENCE [LARGE SCALE GENOMIC DNA]</scope>
    <source>
        <strain evidence="2 3">Xinb3</strain>
        <tissue evidence="2">Complete organism</tissue>
    </source>
</reference>
<organism evidence="2 3">
    <name type="scientific">Daphnia magna</name>
    <dbReference type="NCBI Taxonomy" id="35525"/>
    <lineage>
        <taxon>Eukaryota</taxon>
        <taxon>Metazoa</taxon>
        <taxon>Ecdysozoa</taxon>
        <taxon>Arthropoda</taxon>
        <taxon>Crustacea</taxon>
        <taxon>Branchiopoda</taxon>
        <taxon>Diplostraca</taxon>
        <taxon>Cladocera</taxon>
        <taxon>Anomopoda</taxon>
        <taxon>Daphniidae</taxon>
        <taxon>Daphnia</taxon>
    </lineage>
</organism>
<evidence type="ECO:0000313" key="3">
    <source>
        <dbReference type="Proteomes" id="UP000076858"/>
    </source>
</evidence>
<proteinExistence type="predicted"/>
<keyword evidence="1" id="KW-0812">Transmembrane</keyword>
<dbReference type="EMBL" id="LRGB01000389">
    <property type="protein sequence ID" value="KZS19443.1"/>
    <property type="molecule type" value="Genomic_DNA"/>
</dbReference>
<evidence type="ECO:0000313" key="2">
    <source>
        <dbReference type="EMBL" id="KZS19443.1"/>
    </source>
</evidence>
<sequence length="50" mass="5798">MIELKEERWHFTAVLYLDRVISPPSFSVFYTFLFALLPFCSAKSIACPLV</sequence>
<keyword evidence="3" id="KW-1185">Reference proteome</keyword>
<keyword evidence="1" id="KW-1133">Transmembrane helix</keyword>
<feature type="transmembrane region" description="Helical" evidence="1">
    <location>
        <begin position="20"/>
        <end position="40"/>
    </location>
</feature>